<protein>
    <submittedName>
        <fullName evidence="1">Uncharacterized protein</fullName>
    </submittedName>
</protein>
<dbReference type="AlphaFoldDB" id="A0A9D4HTF9"/>
<dbReference type="Proteomes" id="UP000828390">
    <property type="component" value="Unassembled WGS sequence"/>
</dbReference>
<reference evidence="1" key="1">
    <citation type="journal article" date="2019" name="bioRxiv">
        <title>The Genome of the Zebra Mussel, Dreissena polymorpha: A Resource for Invasive Species Research.</title>
        <authorList>
            <person name="McCartney M.A."/>
            <person name="Auch B."/>
            <person name="Kono T."/>
            <person name="Mallez S."/>
            <person name="Zhang Y."/>
            <person name="Obille A."/>
            <person name="Becker A."/>
            <person name="Abrahante J.E."/>
            <person name="Garbe J."/>
            <person name="Badalamenti J.P."/>
            <person name="Herman A."/>
            <person name="Mangelson H."/>
            <person name="Liachko I."/>
            <person name="Sullivan S."/>
            <person name="Sone E.D."/>
            <person name="Koren S."/>
            <person name="Silverstein K.A.T."/>
            <person name="Beckman K.B."/>
            <person name="Gohl D.M."/>
        </authorList>
    </citation>
    <scope>NUCLEOTIDE SEQUENCE</scope>
    <source>
        <strain evidence="1">Duluth1</strain>
        <tissue evidence="1">Whole animal</tissue>
    </source>
</reference>
<proteinExistence type="predicted"/>
<dbReference type="EMBL" id="JAIWYP010000011">
    <property type="protein sequence ID" value="KAH3734410.1"/>
    <property type="molecule type" value="Genomic_DNA"/>
</dbReference>
<comment type="caution">
    <text evidence="1">The sequence shown here is derived from an EMBL/GenBank/DDBJ whole genome shotgun (WGS) entry which is preliminary data.</text>
</comment>
<evidence type="ECO:0000313" key="2">
    <source>
        <dbReference type="Proteomes" id="UP000828390"/>
    </source>
</evidence>
<accession>A0A9D4HTF9</accession>
<keyword evidence="2" id="KW-1185">Reference proteome</keyword>
<organism evidence="1 2">
    <name type="scientific">Dreissena polymorpha</name>
    <name type="common">Zebra mussel</name>
    <name type="synonym">Mytilus polymorpha</name>
    <dbReference type="NCBI Taxonomy" id="45954"/>
    <lineage>
        <taxon>Eukaryota</taxon>
        <taxon>Metazoa</taxon>
        <taxon>Spiralia</taxon>
        <taxon>Lophotrochozoa</taxon>
        <taxon>Mollusca</taxon>
        <taxon>Bivalvia</taxon>
        <taxon>Autobranchia</taxon>
        <taxon>Heteroconchia</taxon>
        <taxon>Euheterodonta</taxon>
        <taxon>Imparidentia</taxon>
        <taxon>Neoheterodontei</taxon>
        <taxon>Myida</taxon>
        <taxon>Dreissenoidea</taxon>
        <taxon>Dreissenidae</taxon>
        <taxon>Dreissena</taxon>
    </lineage>
</organism>
<evidence type="ECO:0000313" key="1">
    <source>
        <dbReference type="EMBL" id="KAH3734410.1"/>
    </source>
</evidence>
<sequence length="59" mass="6843">MPSSLVMEEDPFTNLTTRAHSSILVELPTFQKTAWRLPLMKFRNGHTVIRLYKEKGLVI</sequence>
<gene>
    <name evidence="1" type="ORF">DPMN_040850</name>
</gene>
<name>A0A9D4HTF9_DREPO</name>
<reference evidence="1" key="2">
    <citation type="submission" date="2020-11" db="EMBL/GenBank/DDBJ databases">
        <authorList>
            <person name="McCartney M.A."/>
            <person name="Auch B."/>
            <person name="Kono T."/>
            <person name="Mallez S."/>
            <person name="Becker A."/>
            <person name="Gohl D.M."/>
            <person name="Silverstein K.A.T."/>
            <person name="Koren S."/>
            <person name="Bechman K.B."/>
            <person name="Herman A."/>
            <person name="Abrahante J.E."/>
            <person name="Garbe J."/>
        </authorList>
    </citation>
    <scope>NUCLEOTIDE SEQUENCE</scope>
    <source>
        <strain evidence="1">Duluth1</strain>
        <tissue evidence="1">Whole animal</tissue>
    </source>
</reference>